<evidence type="ECO:0000313" key="1">
    <source>
        <dbReference type="EMBL" id="TVP40642.1"/>
    </source>
</evidence>
<proteinExistence type="predicted"/>
<evidence type="ECO:0000313" key="2">
    <source>
        <dbReference type="Proteomes" id="UP000315289"/>
    </source>
</evidence>
<dbReference type="AlphaFoldDB" id="A0A557SVK5"/>
<reference evidence="1 2" key="1">
    <citation type="journal article" date="2019" name="Front. Microbiol.">
        <title>Ammonia Oxidation by the Arctic Terrestrial Thaumarchaeote Candidatus Nitrosocosmicus arcticus Is Stimulated by Increasing Temperatures.</title>
        <authorList>
            <person name="Alves R.J.E."/>
            <person name="Kerou M."/>
            <person name="Zappe A."/>
            <person name="Bittner R."/>
            <person name="Abby S.S."/>
            <person name="Schmidt H.A."/>
            <person name="Pfeifer K."/>
            <person name="Schleper C."/>
        </authorList>
    </citation>
    <scope>NUCLEOTIDE SEQUENCE [LARGE SCALE GENOMIC DNA]</scope>
    <source>
        <strain evidence="1 2">Kfb</strain>
    </source>
</reference>
<keyword evidence="2" id="KW-1185">Reference proteome</keyword>
<accession>A0A557SVK5</accession>
<comment type="caution">
    <text evidence="1">The sequence shown here is derived from an EMBL/GenBank/DDBJ whole genome shotgun (WGS) entry which is preliminary data.</text>
</comment>
<dbReference type="EMBL" id="VOAH01000006">
    <property type="protein sequence ID" value="TVP40642.1"/>
    <property type="molecule type" value="Genomic_DNA"/>
</dbReference>
<sequence>MVADYFEVDRLAEDIAKIYASQLAVSMFKVNNNKRPSKEEFRGLVIDFMNQFEFSLSKFPDTEEGIKFKEYTKTLLKKEIDIVREGKNKEVEKRYKYYTEYS</sequence>
<name>A0A557SVK5_9ARCH</name>
<gene>
    <name evidence="1" type="ORF">NARC_60029</name>
</gene>
<dbReference type="Proteomes" id="UP000315289">
    <property type="component" value="Unassembled WGS sequence"/>
</dbReference>
<protein>
    <submittedName>
        <fullName evidence="1">Uncharacterized protein</fullName>
    </submittedName>
</protein>
<organism evidence="1 2">
    <name type="scientific">Candidatus Nitrosocosmicus arcticus</name>
    <dbReference type="NCBI Taxonomy" id="2035267"/>
    <lineage>
        <taxon>Archaea</taxon>
        <taxon>Nitrososphaerota</taxon>
        <taxon>Nitrososphaeria</taxon>
        <taxon>Nitrososphaerales</taxon>
        <taxon>Nitrososphaeraceae</taxon>
        <taxon>Candidatus Nitrosocosmicus</taxon>
    </lineage>
</organism>